<protein>
    <submittedName>
        <fullName evidence="1">Uncharacterized protein</fullName>
    </submittedName>
</protein>
<dbReference type="Proteomes" id="UP001204953">
    <property type="component" value="Unassembled WGS sequence"/>
</dbReference>
<evidence type="ECO:0000313" key="2">
    <source>
        <dbReference type="Proteomes" id="UP001204953"/>
    </source>
</evidence>
<reference evidence="1" key="1">
    <citation type="submission" date="2022-06" db="EMBL/GenBank/DDBJ databases">
        <title>New cyanobacteria of genus Symplocastrum in benthos of Lake Baikal.</title>
        <authorList>
            <person name="Sorokovikova E."/>
            <person name="Tikhonova I."/>
            <person name="Krasnopeev A."/>
            <person name="Evseev P."/>
            <person name="Gladkikh A."/>
            <person name="Belykh O."/>
        </authorList>
    </citation>
    <scope>NUCLEOTIDE SEQUENCE</scope>
    <source>
        <strain evidence="1">BBK-W-15</strain>
    </source>
</reference>
<accession>A0AAE3GLP2</accession>
<dbReference type="AlphaFoldDB" id="A0AAE3GLP2"/>
<proteinExistence type="predicted"/>
<gene>
    <name evidence="1" type="ORF">NJ959_00100</name>
</gene>
<keyword evidence="2" id="KW-1185">Reference proteome</keyword>
<comment type="caution">
    <text evidence="1">The sequence shown here is derived from an EMBL/GenBank/DDBJ whole genome shotgun (WGS) entry which is preliminary data.</text>
</comment>
<dbReference type="RefSeq" id="WP_254009702.1">
    <property type="nucleotide sequence ID" value="NZ_JAMZMM010000001.1"/>
</dbReference>
<dbReference type="EMBL" id="JAMZMM010000001">
    <property type="protein sequence ID" value="MCP2726880.1"/>
    <property type="molecule type" value="Genomic_DNA"/>
</dbReference>
<evidence type="ECO:0000313" key="1">
    <source>
        <dbReference type="EMBL" id="MCP2726880.1"/>
    </source>
</evidence>
<organism evidence="1 2">
    <name type="scientific">Limnofasciculus baicalensis BBK-W-15</name>
    <dbReference type="NCBI Taxonomy" id="2699891"/>
    <lineage>
        <taxon>Bacteria</taxon>
        <taxon>Bacillati</taxon>
        <taxon>Cyanobacteriota</taxon>
        <taxon>Cyanophyceae</taxon>
        <taxon>Coleofasciculales</taxon>
        <taxon>Coleofasciculaceae</taxon>
        <taxon>Limnofasciculus</taxon>
        <taxon>Limnofasciculus baicalensis</taxon>
    </lineage>
</organism>
<name>A0AAE3GLP2_9CYAN</name>
<sequence length="491" mass="54066">MTIAKLIVGSLSGLLLAIPASGTSQELLHPGEYSQTQEGRSIWIQRFGLESEAIPQMLGASHFGKDTRFLTKFLPPQPPLSKGGARIQPAFLSNRDAPQMLRPYTKFSIWQTRPSATVAQSEISKTVLSKATQKLPKLLETAVVSDLNSRVGLPLRISSSNITKSQPATWQECLPTSEVSGISANCQPVRKSGWQVTMEYDNQTWMYYADRNGSVILDGPGSINNNIKAAIAKRLAIPVKDIKITAAQLFNILPPCTQNTFCPAPFGPQFSWRVLVENGQMFHVDMRGNDWQRGLQAQKSEAGLPLTLHNAVLRDVADRYGLTANFQVEIKAITWNWCQGGGDKPTPPEMGICPNIEQSGWQMVVKSGPIRYVYYLQEGTDPNRVAPDGSQSIPQSAIDLVKREAARRAKTAAANIRIQQVTPQFFDRCLSVNNQGLGCRQEIQAGWLVMAVGGQSMSSAWFYNVDLWGNQAKFVRAGQWFPVPSAPPPRG</sequence>